<evidence type="ECO:0000256" key="2">
    <source>
        <dbReference type="ARBA" id="ARBA00023125"/>
    </source>
</evidence>
<organism evidence="7 8">
    <name type="scientific">Lachancea meyersii CBS 8951</name>
    <dbReference type="NCBI Taxonomy" id="1266667"/>
    <lineage>
        <taxon>Eukaryota</taxon>
        <taxon>Fungi</taxon>
        <taxon>Dikarya</taxon>
        <taxon>Ascomycota</taxon>
        <taxon>Saccharomycotina</taxon>
        <taxon>Saccharomycetes</taxon>
        <taxon>Saccharomycetales</taxon>
        <taxon>Saccharomycetaceae</taxon>
        <taxon>Lachancea</taxon>
    </lineage>
</organism>
<dbReference type="Proteomes" id="UP000191144">
    <property type="component" value="Chromosome B"/>
</dbReference>
<comment type="similarity">
    <text evidence="4">Belongs to the HSF family.</text>
</comment>
<gene>
    <name evidence="7" type="ORF">LAME_0B07536G</name>
</gene>
<reference evidence="8" key="1">
    <citation type="submission" date="2016-03" db="EMBL/GenBank/DDBJ databases">
        <authorList>
            <person name="Devillers Hugo."/>
        </authorList>
    </citation>
    <scope>NUCLEOTIDE SEQUENCE [LARGE SCALE GENOMIC DNA]</scope>
</reference>
<dbReference type="AlphaFoldDB" id="A0A1G4IWN6"/>
<dbReference type="InterPro" id="IPR036388">
    <property type="entry name" value="WH-like_DNA-bd_sf"/>
</dbReference>
<dbReference type="InterPro" id="IPR000232">
    <property type="entry name" value="HSF_DNA-bd"/>
</dbReference>
<keyword evidence="2" id="KW-0238">DNA-binding</keyword>
<dbReference type="PANTHER" id="PTHR10015:SF409">
    <property type="entry name" value="PROTEIN MGA1"/>
    <property type="match status" value="1"/>
</dbReference>
<dbReference type="SUPFAM" id="SSF46785">
    <property type="entry name" value="Winged helix' DNA-binding domain"/>
    <property type="match status" value="1"/>
</dbReference>
<evidence type="ECO:0000256" key="5">
    <source>
        <dbReference type="SAM" id="MobiDB-lite"/>
    </source>
</evidence>
<evidence type="ECO:0000313" key="8">
    <source>
        <dbReference type="Proteomes" id="UP000191144"/>
    </source>
</evidence>
<proteinExistence type="inferred from homology"/>
<dbReference type="GO" id="GO:0005634">
    <property type="term" value="C:nucleus"/>
    <property type="evidence" value="ECO:0007669"/>
    <property type="project" value="UniProtKB-SubCell"/>
</dbReference>
<dbReference type="OrthoDB" id="60033at2759"/>
<evidence type="ECO:0000256" key="3">
    <source>
        <dbReference type="ARBA" id="ARBA00023242"/>
    </source>
</evidence>
<feature type="region of interest" description="Disordered" evidence="5">
    <location>
        <begin position="262"/>
        <end position="282"/>
    </location>
</feature>
<feature type="domain" description="HSF-type DNA-binding" evidence="6">
    <location>
        <begin position="2"/>
        <end position="113"/>
    </location>
</feature>
<dbReference type="GO" id="GO:0003700">
    <property type="term" value="F:DNA-binding transcription factor activity"/>
    <property type="evidence" value="ECO:0007669"/>
    <property type="project" value="InterPro"/>
</dbReference>
<name>A0A1G4IWN6_9SACH</name>
<evidence type="ECO:0000256" key="1">
    <source>
        <dbReference type="ARBA" id="ARBA00004123"/>
    </source>
</evidence>
<dbReference type="SMART" id="SM00415">
    <property type="entry name" value="HSF"/>
    <property type="match status" value="1"/>
</dbReference>
<accession>A0A1G4IWN6</accession>
<comment type="subcellular location">
    <subcellularLocation>
        <location evidence="1">Nucleus</location>
    </subcellularLocation>
</comment>
<evidence type="ECO:0000259" key="6">
    <source>
        <dbReference type="SMART" id="SM00415"/>
    </source>
</evidence>
<protein>
    <submittedName>
        <fullName evidence="7">LAME_0B07536g1_1</fullName>
    </submittedName>
</protein>
<dbReference type="GO" id="GO:0043565">
    <property type="term" value="F:sequence-specific DNA binding"/>
    <property type="evidence" value="ECO:0007669"/>
    <property type="project" value="InterPro"/>
</dbReference>
<feature type="region of interest" description="Disordered" evidence="5">
    <location>
        <begin position="145"/>
        <end position="171"/>
    </location>
</feature>
<dbReference type="InterPro" id="IPR036390">
    <property type="entry name" value="WH_DNA-bd_sf"/>
</dbReference>
<dbReference type="EMBL" id="LT598478">
    <property type="protein sequence ID" value="SCU81534.1"/>
    <property type="molecule type" value="Genomic_DNA"/>
</dbReference>
<dbReference type="PANTHER" id="PTHR10015">
    <property type="entry name" value="HEAT SHOCK TRANSCRIPTION FACTOR"/>
    <property type="match status" value="1"/>
</dbReference>
<keyword evidence="3" id="KW-0539">Nucleus</keyword>
<dbReference type="Gene3D" id="1.10.10.10">
    <property type="entry name" value="Winged helix-like DNA-binding domain superfamily/Winged helix DNA-binding domain"/>
    <property type="match status" value="1"/>
</dbReference>
<sequence length="306" mass="33603">MQYKTFIHQLHAILQHPELQYWIRWNEEGGGDTDAFLIRPHDSGFAAGVLRRFFKHGKVSSFVRQLHMYGFHKLATETEGAEDKTCVVWKFAHPSGAFHRNSSVVELNRIVRKNGGAGKNGKRKNVLSPVCINYVGAPLPSLKPLPDEVPQSPPSPLLYPSRHNSQPSVEAPLPQLASSFPLAAASNTQVQHFQTNLNLMQKSLVTVLEVLQHFPSGSAAKAESVSATLLALKNEISCLDTKWTFLKHPTLSTHSSFSSVGSSSFSHPSGPPPTSRISSLSTQKSSIFSTVLGNSRNARMDGFKHC</sequence>
<evidence type="ECO:0000313" key="7">
    <source>
        <dbReference type="EMBL" id="SCU81534.1"/>
    </source>
</evidence>
<evidence type="ECO:0000256" key="4">
    <source>
        <dbReference type="RuleBase" id="RU004020"/>
    </source>
</evidence>
<keyword evidence="8" id="KW-1185">Reference proteome</keyword>
<dbReference type="Pfam" id="PF00447">
    <property type="entry name" value="HSF_DNA-bind"/>
    <property type="match status" value="1"/>
</dbReference>